<reference evidence="1" key="1">
    <citation type="submission" date="2014-11" db="EMBL/GenBank/DDBJ databases">
        <authorList>
            <person name="Amaro Gonzalez C."/>
        </authorList>
    </citation>
    <scope>NUCLEOTIDE SEQUENCE</scope>
</reference>
<dbReference type="AlphaFoldDB" id="A0A0E9TNG3"/>
<evidence type="ECO:0000313" key="1">
    <source>
        <dbReference type="EMBL" id="JAH54253.1"/>
    </source>
</evidence>
<organism evidence="1">
    <name type="scientific">Anguilla anguilla</name>
    <name type="common">European freshwater eel</name>
    <name type="synonym">Muraena anguilla</name>
    <dbReference type="NCBI Taxonomy" id="7936"/>
    <lineage>
        <taxon>Eukaryota</taxon>
        <taxon>Metazoa</taxon>
        <taxon>Chordata</taxon>
        <taxon>Craniata</taxon>
        <taxon>Vertebrata</taxon>
        <taxon>Euteleostomi</taxon>
        <taxon>Actinopterygii</taxon>
        <taxon>Neopterygii</taxon>
        <taxon>Teleostei</taxon>
        <taxon>Anguilliformes</taxon>
        <taxon>Anguillidae</taxon>
        <taxon>Anguilla</taxon>
    </lineage>
</organism>
<proteinExistence type="predicted"/>
<reference evidence="1" key="2">
    <citation type="journal article" date="2015" name="Fish Shellfish Immunol.">
        <title>Early steps in the European eel (Anguilla anguilla)-Vibrio vulnificus interaction in the gills: Role of the RtxA13 toxin.</title>
        <authorList>
            <person name="Callol A."/>
            <person name="Pajuelo D."/>
            <person name="Ebbesson L."/>
            <person name="Teles M."/>
            <person name="MacKenzie S."/>
            <person name="Amaro C."/>
        </authorList>
    </citation>
    <scope>NUCLEOTIDE SEQUENCE</scope>
</reference>
<dbReference type="EMBL" id="GBXM01054324">
    <property type="protein sequence ID" value="JAH54253.1"/>
    <property type="molecule type" value="Transcribed_RNA"/>
</dbReference>
<sequence>MSYKKWLSLHRLFILQMIGSPDRNYLATIQ</sequence>
<name>A0A0E9TNG3_ANGAN</name>
<protein>
    <submittedName>
        <fullName evidence="1">Uncharacterized protein</fullName>
    </submittedName>
</protein>
<accession>A0A0E9TNG3</accession>